<sequence length="137" mass="15243">MTTTQLVEKEPAIFIGSEIHMRDDDMPLAQFAVAFNGASWTDPDSIALMVIQAMLDHGTKVQELGNIWDVFFTFRLLIFVTPRTSFFNKSISFSVAYGFDAIRVSPVSLLARPLLISPISFNLKQPGLNTWVIGVCS</sequence>
<name>A0ACB9HAK3_CICIN</name>
<dbReference type="EMBL" id="CM042009">
    <property type="protein sequence ID" value="KAI3792478.1"/>
    <property type="molecule type" value="Genomic_DNA"/>
</dbReference>
<proteinExistence type="predicted"/>
<organism evidence="1 2">
    <name type="scientific">Cichorium intybus</name>
    <name type="common">Chicory</name>
    <dbReference type="NCBI Taxonomy" id="13427"/>
    <lineage>
        <taxon>Eukaryota</taxon>
        <taxon>Viridiplantae</taxon>
        <taxon>Streptophyta</taxon>
        <taxon>Embryophyta</taxon>
        <taxon>Tracheophyta</taxon>
        <taxon>Spermatophyta</taxon>
        <taxon>Magnoliopsida</taxon>
        <taxon>eudicotyledons</taxon>
        <taxon>Gunneridae</taxon>
        <taxon>Pentapetalae</taxon>
        <taxon>asterids</taxon>
        <taxon>campanulids</taxon>
        <taxon>Asterales</taxon>
        <taxon>Asteraceae</taxon>
        <taxon>Cichorioideae</taxon>
        <taxon>Cichorieae</taxon>
        <taxon>Cichoriinae</taxon>
        <taxon>Cichorium</taxon>
    </lineage>
</organism>
<keyword evidence="2" id="KW-1185">Reference proteome</keyword>
<reference evidence="1 2" key="2">
    <citation type="journal article" date="2022" name="Mol. Ecol. Resour.">
        <title>The genomes of chicory, endive, great burdock and yacon provide insights into Asteraceae paleo-polyploidization history and plant inulin production.</title>
        <authorList>
            <person name="Fan W."/>
            <person name="Wang S."/>
            <person name="Wang H."/>
            <person name="Wang A."/>
            <person name="Jiang F."/>
            <person name="Liu H."/>
            <person name="Zhao H."/>
            <person name="Xu D."/>
            <person name="Zhang Y."/>
        </authorList>
    </citation>
    <scope>NUCLEOTIDE SEQUENCE [LARGE SCALE GENOMIC DNA]</scope>
    <source>
        <strain evidence="2">cv. Punajuju</strain>
        <tissue evidence="1">Leaves</tissue>
    </source>
</reference>
<accession>A0ACB9HAK3</accession>
<comment type="caution">
    <text evidence="1">The sequence shown here is derived from an EMBL/GenBank/DDBJ whole genome shotgun (WGS) entry which is preliminary data.</text>
</comment>
<evidence type="ECO:0000313" key="2">
    <source>
        <dbReference type="Proteomes" id="UP001055811"/>
    </source>
</evidence>
<protein>
    <submittedName>
        <fullName evidence="1">Uncharacterized protein</fullName>
    </submittedName>
</protein>
<gene>
    <name evidence="1" type="ORF">L2E82_06358</name>
</gene>
<evidence type="ECO:0000313" key="1">
    <source>
        <dbReference type="EMBL" id="KAI3792478.1"/>
    </source>
</evidence>
<reference evidence="2" key="1">
    <citation type="journal article" date="2022" name="Mol. Ecol. Resour.">
        <title>The genomes of chicory, endive, great burdock and yacon provide insights into Asteraceae palaeo-polyploidization history and plant inulin production.</title>
        <authorList>
            <person name="Fan W."/>
            <person name="Wang S."/>
            <person name="Wang H."/>
            <person name="Wang A."/>
            <person name="Jiang F."/>
            <person name="Liu H."/>
            <person name="Zhao H."/>
            <person name="Xu D."/>
            <person name="Zhang Y."/>
        </authorList>
    </citation>
    <scope>NUCLEOTIDE SEQUENCE [LARGE SCALE GENOMIC DNA]</scope>
    <source>
        <strain evidence="2">cv. Punajuju</strain>
    </source>
</reference>
<dbReference type="Proteomes" id="UP001055811">
    <property type="component" value="Linkage Group LG01"/>
</dbReference>